<dbReference type="Proteomes" id="UP000288547">
    <property type="component" value="Unassembled WGS sequence"/>
</dbReference>
<dbReference type="AlphaFoldDB" id="A0A3S4DMQ2"/>
<keyword evidence="4" id="KW-1185">Reference proteome</keyword>
<evidence type="ECO:0000313" key="4">
    <source>
        <dbReference type="Proteomes" id="UP000288547"/>
    </source>
</evidence>
<keyword evidence="2" id="KW-1133">Transmembrane helix</keyword>
<dbReference type="EMBL" id="RZNB01000002">
    <property type="protein sequence ID" value="RWZ51925.1"/>
    <property type="molecule type" value="Genomic_DNA"/>
</dbReference>
<comment type="caution">
    <text evidence="3">The sequence shown here is derived from an EMBL/GenBank/DDBJ whole genome shotgun (WGS) entry which is preliminary data.</text>
</comment>
<keyword evidence="2" id="KW-0472">Membrane</keyword>
<reference evidence="3 4" key="1">
    <citation type="submission" date="2018-12" db="EMBL/GenBank/DDBJ databases">
        <authorList>
            <person name="Li F."/>
        </authorList>
    </citation>
    <scope>NUCLEOTIDE SEQUENCE [LARGE SCALE GENOMIC DNA]</scope>
    <source>
        <strain evidence="3 4">11W25H-1</strain>
    </source>
</reference>
<accession>A0A3S4DMQ2</accession>
<feature type="transmembrane region" description="Helical" evidence="2">
    <location>
        <begin position="20"/>
        <end position="45"/>
    </location>
</feature>
<feature type="region of interest" description="Disordered" evidence="1">
    <location>
        <begin position="180"/>
        <end position="228"/>
    </location>
</feature>
<evidence type="ECO:0000256" key="1">
    <source>
        <dbReference type="SAM" id="MobiDB-lite"/>
    </source>
</evidence>
<gene>
    <name evidence="3" type="ORF">ELQ90_07560</name>
</gene>
<dbReference type="OrthoDB" id="5125431at2"/>
<organism evidence="3 4">
    <name type="scientific">Labedella phragmitis</name>
    <dbReference type="NCBI Taxonomy" id="2498849"/>
    <lineage>
        <taxon>Bacteria</taxon>
        <taxon>Bacillati</taxon>
        <taxon>Actinomycetota</taxon>
        <taxon>Actinomycetes</taxon>
        <taxon>Micrococcales</taxon>
        <taxon>Microbacteriaceae</taxon>
        <taxon>Labedella</taxon>
    </lineage>
</organism>
<proteinExistence type="predicted"/>
<keyword evidence="2" id="KW-0812">Transmembrane</keyword>
<evidence type="ECO:0000313" key="3">
    <source>
        <dbReference type="EMBL" id="RWZ51925.1"/>
    </source>
</evidence>
<protein>
    <submittedName>
        <fullName evidence="3">Uncharacterized protein</fullName>
    </submittedName>
</protein>
<sequence length="253" mass="28417">MDWWNDLTTWLTAAETRPVLFTAATIVLAIIVSGLVSASIAKAAVRRLVDQREREQKTVAIAALIDAATEASVWHSLTPGEQVLADRAVGQADIQLRLLPIKTAPLAADWAAHQLTEMKRNSATFGYELEPALVEFRDRLLDWQQRPSKAKRLFQNDIERWSFSSDDSEKELVRRQDTWVASQHKKAHETTPLPQTPSKEDVSDRTTQVVATERRLPEPSTDTQTQKLIEDVAAIDQRIAASSKPRESEERSA</sequence>
<evidence type="ECO:0000256" key="2">
    <source>
        <dbReference type="SAM" id="Phobius"/>
    </source>
</evidence>
<dbReference type="RefSeq" id="WP_128494638.1">
    <property type="nucleotide sequence ID" value="NZ_RZNB01000002.1"/>
</dbReference>
<name>A0A3S4DMQ2_9MICO</name>